<evidence type="ECO:0000313" key="2">
    <source>
        <dbReference type="EMBL" id="KAF9453670.1"/>
    </source>
</evidence>
<dbReference type="Pfam" id="PF01636">
    <property type="entry name" value="APH"/>
    <property type="match status" value="1"/>
</dbReference>
<proteinExistence type="predicted"/>
<keyword evidence="3" id="KW-1185">Reference proteome</keyword>
<dbReference type="Gene3D" id="3.90.1200.10">
    <property type="match status" value="1"/>
</dbReference>
<evidence type="ECO:0000259" key="1">
    <source>
        <dbReference type="Pfam" id="PF01636"/>
    </source>
</evidence>
<name>A0A9P6C969_9AGAR</name>
<feature type="domain" description="Aminoglycoside phosphotransferase" evidence="1">
    <location>
        <begin position="52"/>
        <end position="123"/>
    </location>
</feature>
<dbReference type="AlphaFoldDB" id="A0A9P6C969"/>
<gene>
    <name evidence="2" type="ORF">P691DRAFT_799619</name>
</gene>
<evidence type="ECO:0000313" key="3">
    <source>
        <dbReference type="Proteomes" id="UP000807342"/>
    </source>
</evidence>
<sequence>MARIPGESYLGVGDHFFEAPHIFFAASWRSAPQHIGSAERARIATDCNTRLAHLYNELPPRFLPSINHVQGHVDALFDPDYPLVLTHGDFSEANMLVDKKNGNLTGVVDLTELSFLPFGFDLYAFDHILGDLGLHGWEDHGNAPAVKAHFWATFVRLAQPSRAQQETIQVARLARILFRYGTRVDAGFPGMAGLRNRDDGTIEVLDALVQPDSAG</sequence>
<dbReference type="InterPro" id="IPR011009">
    <property type="entry name" value="Kinase-like_dom_sf"/>
</dbReference>
<dbReference type="OrthoDB" id="5598852at2759"/>
<dbReference type="SUPFAM" id="SSF56112">
    <property type="entry name" value="Protein kinase-like (PK-like)"/>
    <property type="match status" value="1"/>
</dbReference>
<dbReference type="EMBL" id="MU151059">
    <property type="protein sequence ID" value="KAF9453670.1"/>
    <property type="molecule type" value="Genomic_DNA"/>
</dbReference>
<dbReference type="Proteomes" id="UP000807342">
    <property type="component" value="Unassembled WGS sequence"/>
</dbReference>
<organism evidence="2 3">
    <name type="scientific">Macrolepiota fuliginosa MF-IS2</name>
    <dbReference type="NCBI Taxonomy" id="1400762"/>
    <lineage>
        <taxon>Eukaryota</taxon>
        <taxon>Fungi</taxon>
        <taxon>Dikarya</taxon>
        <taxon>Basidiomycota</taxon>
        <taxon>Agaricomycotina</taxon>
        <taxon>Agaricomycetes</taxon>
        <taxon>Agaricomycetidae</taxon>
        <taxon>Agaricales</taxon>
        <taxon>Agaricineae</taxon>
        <taxon>Agaricaceae</taxon>
        <taxon>Macrolepiota</taxon>
    </lineage>
</organism>
<accession>A0A9P6C969</accession>
<reference evidence="2" key="1">
    <citation type="submission" date="2020-11" db="EMBL/GenBank/DDBJ databases">
        <authorList>
            <consortium name="DOE Joint Genome Institute"/>
            <person name="Ahrendt S."/>
            <person name="Riley R."/>
            <person name="Andreopoulos W."/>
            <person name="Labutti K."/>
            <person name="Pangilinan J."/>
            <person name="Ruiz-Duenas F.J."/>
            <person name="Barrasa J.M."/>
            <person name="Sanchez-Garcia M."/>
            <person name="Camarero S."/>
            <person name="Miyauchi S."/>
            <person name="Serrano A."/>
            <person name="Linde D."/>
            <person name="Babiker R."/>
            <person name="Drula E."/>
            <person name="Ayuso-Fernandez I."/>
            <person name="Pacheco R."/>
            <person name="Padilla G."/>
            <person name="Ferreira P."/>
            <person name="Barriuso J."/>
            <person name="Kellner H."/>
            <person name="Castanera R."/>
            <person name="Alfaro M."/>
            <person name="Ramirez L."/>
            <person name="Pisabarro A.G."/>
            <person name="Kuo A."/>
            <person name="Tritt A."/>
            <person name="Lipzen A."/>
            <person name="He G."/>
            <person name="Yan M."/>
            <person name="Ng V."/>
            <person name="Cullen D."/>
            <person name="Martin F."/>
            <person name="Rosso M.-N."/>
            <person name="Henrissat B."/>
            <person name="Hibbett D."/>
            <person name="Martinez A.T."/>
            <person name="Grigoriev I.V."/>
        </authorList>
    </citation>
    <scope>NUCLEOTIDE SEQUENCE</scope>
    <source>
        <strain evidence="2">MF-IS2</strain>
    </source>
</reference>
<dbReference type="InterPro" id="IPR002575">
    <property type="entry name" value="Aminoglycoside_PTrfase"/>
</dbReference>
<comment type="caution">
    <text evidence="2">The sequence shown here is derived from an EMBL/GenBank/DDBJ whole genome shotgun (WGS) entry which is preliminary data.</text>
</comment>
<protein>
    <recommendedName>
        <fullName evidence="1">Aminoglycoside phosphotransferase domain-containing protein</fullName>
    </recommendedName>
</protein>